<dbReference type="Pfam" id="PF15627">
    <property type="entry name" value="CEP76-C2"/>
    <property type="match status" value="1"/>
</dbReference>
<evidence type="ECO:0000313" key="3">
    <source>
        <dbReference type="Proteomes" id="UP000748531"/>
    </source>
</evidence>
<organism evidence="2 3">
    <name type="scientific">Paragonimus heterotremus</name>
    <dbReference type="NCBI Taxonomy" id="100268"/>
    <lineage>
        <taxon>Eukaryota</taxon>
        <taxon>Metazoa</taxon>
        <taxon>Spiralia</taxon>
        <taxon>Lophotrochozoa</taxon>
        <taxon>Platyhelminthes</taxon>
        <taxon>Trematoda</taxon>
        <taxon>Digenea</taxon>
        <taxon>Plagiorchiida</taxon>
        <taxon>Troglotremata</taxon>
        <taxon>Troglotrematidae</taxon>
        <taxon>Paragonimus</taxon>
    </lineage>
</organism>
<proteinExistence type="predicted"/>
<keyword evidence="3" id="KW-1185">Reference proteome</keyword>
<dbReference type="AlphaFoldDB" id="A0A8J4WCM8"/>
<dbReference type="InterPro" id="IPR028926">
    <property type="entry name" value="CEP76-C2"/>
</dbReference>
<dbReference type="Proteomes" id="UP000748531">
    <property type="component" value="Unassembled WGS sequence"/>
</dbReference>
<sequence>MSGVVWRDLVNQAIMEEKNSIKVNEALNAIKNYDHRGDISLRRQHVLETLRSTGVIDIIISSLLQQITTIQKPSALSLPASREDYSLLNCNKPGIRKGMQTDLYFSNGIHNTMLFVELIKGRAFIEHLVNYDDYVKEEQGDVSSSLIVYMACGLHRFRSREIPYTSEFDLQEVFPVQLTTDDFDTGSNRTTPQQLLLSKHLASKFVQIVLISQETNSFKRQLVASATVDWRKHIYTKSHSSTEPWSVLLSLELQSVDPDSKVSHKNNGLFVIIS</sequence>
<evidence type="ECO:0000259" key="1">
    <source>
        <dbReference type="Pfam" id="PF15627"/>
    </source>
</evidence>
<name>A0A8J4WCM8_9TREM</name>
<comment type="caution">
    <text evidence="2">The sequence shown here is derived from an EMBL/GenBank/DDBJ whole genome shotgun (WGS) entry which is preliminary data.</text>
</comment>
<gene>
    <name evidence="2" type="ORF">PHET_10198</name>
</gene>
<reference evidence="2" key="1">
    <citation type="submission" date="2019-05" db="EMBL/GenBank/DDBJ databases">
        <title>Annotation for the trematode Paragonimus heterotremus.</title>
        <authorList>
            <person name="Choi Y.-J."/>
        </authorList>
    </citation>
    <scope>NUCLEOTIDE SEQUENCE</scope>
    <source>
        <strain evidence="2">LC</strain>
    </source>
</reference>
<dbReference type="EMBL" id="LUCH01017699">
    <property type="protein sequence ID" value="KAF5394791.1"/>
    <property type="molecule type" value="Genomic_DNA"/>
</dbReference>
<evidence type="ECO:0000313" key="2">
    <source>
        <dbReference type="EMBL" id="KAF5394791.1"/>
    </source>
</evidence>
<accession>A0A8J4WCM8</accession>
<feature type="domain" description="CEP76 C2" evidence="1">
    <location>
        <begin position="111"/>
        <end position="263"/>
    </location>
</feature>
<protein>
    <recommendedName>
        <fullName evidence="1">CEP76 C2 domain-containing protein</fullName>
    </recommendedName>
</protein>